<dbReference type="Gene3D" id="2.60.40.2020">
    <property type="match status" value="1"/>
</dbReference>
<dbReference type="Proteomes" id="UP000597444">
    <property type="component" value="Unassembled WGS sequence"/>
</dbReference>
<name>A0A8J3I8B4_9CHLR</name>
<dbReference type="AlphaFoldDB" id="A0A8J3I8B4"/>
<gene>
    <name evidence="4" type="ORF">KSF_007520</name>
</gene>
<reference evidence="4" key="1">
    <citation type="submission" date="2020-10" db="EMBL/GenBank/DDBJ databases">
        <title>Taxonomic study of unclassified bacteria belonging to the class Ktedonobacteria.</title>
        <authorList>
            <person name="Yabe S."/>
            <person name="Wang C.M."/>
            <person name="Zheng Y."/>
            <person name="Sakai Y."/>
            <person name="Cavaletti L."/>
            <person name="Monciardini P."/>
            <person name="Donadio S."/>
        </authorList>
    </citation>
    <scope>NUCLEOTIDE SEQUENCE</scope>
    <source>
        <strain evidence="4">ID150040</strain>
    </source>
</reference>
<evidence type="ECO:0000256" key="1">
    <source>
        <dbReference type="ARBA" id="ARBA00022690"/>
    </source>
</evidence>
<evidence type="ECO:0000313" key="5">
    <source>
        <dbReference type="Proteomes" id="UP000597444"/>
    </source>
</evidence>
<proteinExistence type="predicted"/>
<dbReference type="GO" id="GO:0004869">
    <property type="term" value="F:cysteine-type endopeptidase inhibitor activity"/>
    <property type="evidence" value="ECO:0007669"/>
    <property type="project" value="UniProtKB-KW"/>
</dbReference>
<dbReference type="InterPro" id="IPR018990">
    <property type="entry name" value="Prot_inh_I42_chagasin"/>
</dbReference>
<keyword evidence="2" id="KW-0789">Thiol protease inhibitor</keyword>
<dbReference type="PANTHER" id="PTHR36530:SF1">
    <property type="entry name" value="AMOEBIASIN-1"/>
    <property type="match status" value="1"/>
</dbReference>
<evidence type="ECO:0000313" key="4">
    <source>
        <dbReference type="EMBL" id="GHO90704.1"/>
    </source>
</evidence>
<evidence type="ECO:0000256" key="2">
    <source>
        <dbReference type="ARBA" id="ARBA00022704"/>
    </source>
</evidence>
<dbReference type="InterPro" id="IPR052781">
    <property type="entry name" value="Cys_protease_inhibitor_I42"/>
</dbReference>
<comment type="caution">
    <text evidence="4">The sequence shown here is derived from an EMBL/GenBank/DDBJ whole genome shotgun (WGS) entry which is preliminary data.</text>
</comment>
<dbReference type="RefSeq" id="WP_220201651.1">
    <property type="nucleotide sequence ID" value="NZ_BNJK01000001.1"/>
</dbReference>
<organism evidence="4 5">
    <name type="scientific">Reticulibacter mediterranei</name>
    <dbReference type="NCBI Taxonomy" id="2778369"/>
    <lineage>
        <taxon>Bacteria</taxon>
        <taxon>Bacillati</taxon>
        <taxon>Chloroflexota</taxon>
        <taxon>Ktedonobacteria</taxon>
        <taxon>Ktedonobacterales</taxon>
        <taxon>Reticulibacteraceae</taxon>
        <taxon>Reticulibacter</taxon>
    </lineage>
</organism>
<dbReference type="PANTHER" id="PTHR36530">
    <property type="entry name" value="INHIBITOR OF CYSTEINE PEPTIDASE"/>
    <property type="match status" value="1"/>
</dbReference>
<keyword evidence="1" id="KW-0646">Protease inhibitor</keyword>
<accession>A0A8J3I8B4</accession>
<evidence type="ECO:0000259" key="3">
    <source>
        <dbReference type="Pfam" id="PF09394"/>
    </source>
</evidence>
<protein>
    <recommendedName>
        <fullName evidence="3">Proteinase inhibitor I42 chagasin domain-containing protein</fullName>
    </recommendedName>
</protein>
<keyword evidence="5" id="KW-1185">Reference proteome</keyword>
<dbReference type="InterPro" id="IPR036331">
    <property type="entry name" value="Chagasin-like_sf"/>
</dbReference>
<dbReference type="Pfam" id="PF09394">
    <property type="entry name" value="Inhibitor_I42"/>
    <property type="match status" value="1"/>
</dbReference>
<dbReference type="EMBL" id="BNJK01000001">
    <property type="protein sequence ID" value="GHO90704.1"/>
    <property type="molecule type" value="Genomic_DNA"/>
</dbReference>
<sequence>MDGKLVRTYREQDDNTIALLATGDVFQIRLTGNPTTGYRWHLINWDHSILQRMRDEFQTPGTLSPGTGGEHVWEFVVRAPGQCLLQLAYRRRWGATIPTKSFSLHISAT</sequence>
<dbReference type="SUPFAM" id="SSF141066">
    <property type="entry name" value="ICP-like"/>
    <property type="match status" value="1"/>
</dbReference>
<feature type="domain" description="Proteinase inhibitor I42 chagasin" evidence="3">
    <location>
        <begin position="21"/>
        <end position="106"/>
    </location>
</feature>